<dbReference type="InterPro" id="IPR008672">
    <property type="entry name" value="Mad1"/>
</dbReference>
<dbReference type="Proteomes" id="UP001150907">
    <property type="component" value="Unassembled WGS sequence"/>
</dbReference>
<dbReference type="PANTHER" id="PTHR23168:SF0">
    <property type="entry name" value="MITOTIC SPINDLE ASSEMBLY CHECKPOINT PROTEIN MAD1"/>
    <property type="match status" value="1"/>
</dbReference>
<evidence type="ECO:0000256" key="6">
    <source>
        <dbReference type="ARBA" id="ARBA00023242"/>
    </source>
</evidence>
<feature type="region of interest" description="Disordered" evidence="9">
    <location>
        <begin position="163"/>
        <end position="202"/>
    </location>
</feature>
<feature type="coiled-coil region" evidence="8">
    <location>
        <begin position="117"/>
        <end position="144"/>
    </location>
</feature>
<evidence type="ECO:0000256" key="8">
    <source>
        <dbReference type="SAM" id="Coils"/>
    </source>
</evidence>
<keyword evidence="10" id="KW-0808">Transferase</keyword>
<dbReference type="GO" id="GO:0005635">
    <property type="term" value="C:nuclear envelope"/>
    <property type="evidence" value="ECO:0007669"/>
    <property type="project" value="TreeGrafter"/>
</dbReference>
<evidence type="ECO:0000256" key="3">
    <source>
        <dbReference type="ARBA" id="ARBA00022019"/>
    </source>
</evidence>
<evidence type="ECO:0000256" key="9">
    <source>
        <dbReference type="SAM" id="MobiDB-lite"/>
    </source>
</evidence>
<dbReference type="EMBL" id="JANBQF010000692">
    <property type="protein sequence ID" value="KAJ1999513.1"/>
    <property type="molecule type" value="Genomic_DNA"/>
</dbReference>
<dbReference type="GO" id="GO:0000776">
    <property type="term" value="C:kinetochore"/>
    <property type="evidence" value="ECO:0007669"/>
    <property type="project" value="TreeGrafter"/>
</dbReference>
<dbReference type="SUPFAM" id="SSF75704">
    <property type="entry name" value="Mitotic arrest deficient-like 1, Mad1"/>
    <property type="match status" value="1"/>
</dbReference>
<dbReference type="Gene3D" id="6.10.250.90">
    <property type="match status" value="1"/>
</dbReference>
<comment type="caution">
    <text evidence="10">The sequence shown here is derived from an EMBL/GenBank/DDBJ whole genome shotgun (WGS) entry which is preliminary data.</text>
</comment>
<keyword evidence="6" id="KW-0539">Nucleus</keyword>
<dbReference type="GO" id="GO:0072686">
    <property type="term" value="C:mitotic spindle"/>
    <property type="evidence" value="ECO:0007669"/>
    <property type="project" value="TreeGrafter"/>
</dbReference>
<comment type="similarity">
    <text evidence="2">Belongs to the MAD1 family.</text>
</comment>
<evidence type="ECO:0000256" key="5">
    <source>
        <dbReference type="ARBA" id="ARBA00022776"/>
    </source>
</evidence>
<reference evidence="10" key="1">
    <citation type="submission" date="2022-07" db="EMBL/GenBank/DDBJ databases">
        <title>Phylogenomic reconstructions and comparative analyses of Kickxellomycotina fungi.</title>
        <authorList>
            <person name="Reynolds N.K."/>
            <person name="Stajich J.E."/>
            <person name="Barry K."/>
            <person name="Grigoriev I.V."/>
            <person name="Crous P."/>
            <person name="Smith M.E."/>
        </authorList>
    </citation>
    <scope>NUCLEOTIDE SEQUENCE</scope>
    <source>
        <strain evidence="10">IMI 214461</strain>
    </source>
</reference>
<feature type="coiled-coil region" evidence="8">
    <location>
        <begin position="532"/>
        <end position="559"/>
    </location>
</feature>
<evidence type="ECO:0000313" key="11">
    <source>
        <dbReference type="Proteomes" id="UP001150907"/>
    </source>
</evidence>
<protein>
    <recommendedName>
        <fullName evidence="3">Spindle assembly checkpoint component MAD1</fullName>
    </recommendedName>
</protein>
<keyword evidence="7" id="KW-0131">Cell cycle</keyword>
<comment type="subcellular location">
    <subcellularLocation>
        <location evidence="1">Nucleus</location>
    </subcellularLocation>
</comment>
<keyword evidence="10" id="KW-0489">Methyltransferase</keyword>
<dbReference type="GO" id="GO:0032259">
    <property type="term" value="P:methylation"/>
    <property type="evidence" value="ECO:0007669"/>
    <property type="project" value="UniProtKB-KW"/>
</dbReference>
<dbReference type="Pfam" id="PF05557">
    <property type="entry name" value="MAD"/>
    <property type="match status" value="1"/>
</dbReference>
<dbReference type="Gene3D" id="3.30.457.60">
    <property type="match status" value="1"/>
</dbReference>
<dbReference type="GO" id="GO:0007094">
    <property type="term" value="P:mitotic spindle assembly checkpoint signaling"/>
    <property type="evidence" value="ECO:0007669"/>
    <property type="project" value="InterPro"/>
</dbReference>
<dbReference type="PANTHER" id="PTHR23168">
    <property type="entry name" value="MITOTIC SPINDLE ASSEMBLY CHECKPOINT PROTEIN MAD1 MITOTIC ARREST DEFICIENT-LIKE PROTEIN 1"/>
    <property type="match status" value="1"/>
</dbReference>
<dbReference type="GO" id="GO:0051315">
    <property type="term" value="P:attachment of mitotic spindle microtubules to kinetochore"/>
    <property type="evidence" value="ECO:0007669"/>
    <property type="project" value="TreeGrafter"/>
</dbReference>
<evidence type="ECO:0000313" key="10">
    <source>
        <dbReference type="EMBL" id="KAJ1999513.1"/>
    </source>
</evidence>
<dbReference type="AlphaFoldDB" id="A0A9W8BBI3"/>
<feature type="compositionally biased region" description="Basic and acidic residues" evidence="9">
    <location>
        <begin position="169"/>
        <end position="189"/>
    </location>
</feature>
<keyword evidence="11" id="KW-1185">Reference proteome</keyword>
<name>A0A9W8BBI3_9FUNG</name>
<feature type="coiled-coil region" evidence="8">
    <location>
        <begin position="340"/>
        <end position="374"/>
    </location>
</feature>
<proteinExistence type="inferred from homology"/>
<dbReference type="GO" id="GO:0008168">
    <property type="term" value="F:methyltransferase activity"/>
    <property type="evidence" value="ECO:0007669"/>
    <property type="project" value="UniProtKB-KW"/>
</dbReference>
<keyword evidence="5" id="KW-0498">Mitosis</keyword>
<evidence type="ECO:0000256" key="2">
    <source>
        <dbReference type="ARBA" id="ARBA00008029"/>
    </source>
</evidence>
<feature type="coiled-coil region" evidence="8">
    <location>
        <begin position="220"/>
        <end position="315"/>
    </location>
</feature>
<dbReference type="GO" id="GO:0051301">
    <property type="term" value="P:cell division"/>
    <property type="evidence" value="ECO:0007669"/>
    <property type="project" value="UniProtKB-KW"/>
</dbReference>
<sequence length="662" mass="72075">MIPPPPSTVIRSRFRSIGERLPPEDDAPARAAKRFLSDDADADAGESPFRRALFAVPPFDASATLALEAQVAEQARRIGALERDRRWLAAEEERRAAERRADADRELKRADAALADADAWAQKVMRLEAAADDAARRMRAMQAAHRAEVDALHAGLLAHATDHAPPSLKDLEPPSQQDHKPPSQQDHKPQSQQDLGPPTLKDDDRVARLERHIRDQCAHIRTVEQANRALRSDVQRLAADAAAAQRERERADALALKAQRLEDAAQRAELAEDACAAWRRAFGPDATPAAVAHAADALQRRVADAEARAALAAAAQTAADDARAASALAAQTARDARASLADAQADALAARAAQARAEREAEFLRAALHAYDAEEAARMPDYSRAAALRITQLERLVDAQRAWLSPASGPADAQAAADAARDLEAARVADAVRDAEAARDAECARADAAERDAARLELLLAAGAAHNPRTTRVLQLTDNPAARDFAIRSERLAALAAENAALVERLRTLNVPADRSDQPDQPDQSHPLFHSIDNLRSENARLEAQLRDTATLLSRYKSELRHKFAKIRDVIYTVLGFRVDFLRSDAGGVRFTSTYAKDVDRSFIFVPDAKLGYATMHLTGGGSKPYIQALANDIRFWIQERGSIPGFMATVTLQSFDEKSQP</sequence>
<keyword evidence="8" id="KW-0175">Coiled coil</keyword>
<dbReference type="OrthoDB" id="331602at2759"/>
<keyword evidence="4" id="KW-0132">Cell division</keyword>
<evidence type="ECO:0000256" key="7">
    <source>
        <dbReference type="ARBA" id="ARBA00023306"/>
    </source>
</evidence>
<gene>
    <name evidence="10" type="primary">MAD1</name>
    <name evidence="10" type="ORF">H4R26_005031</name>
</gene>
<evidence type="ECO:0000256" key="1">
    <source>
        <dbReference type="ARBA" id="ARBA00004123"/>
    </source>
</evidence>
<organism evidence="10 11">
    <name type="scientific">Coemansia thaxteri</name>
    <dbReference type="NCBI Taxonomy" id="2663907"/>
    <lineage>
        <taxon>Eukaryota</taxon>
        <taxon>Fungi</taxon>
        <taxon>Fungi incertae sedis</taxon>
        <taxon>Zoopagomycota</taxon>
        <taxon>Kickxellomycotina</taxon>
        <taxon>Kickxellomycetes</taxon>
        <taxon>Kickxellales</taxon>
        <taxon>Kickxellaceae</taxon>
        <taxon>Coemansia</taxon>
    </lineage>
</organism>
<accession>A0A9W8BBI3</accession>
<feature type="region of interest" description="Disordered" evidence="9">
    <location>
        <begin position="1"/>
        <end position="42"/>
    </location>
</feature>
<evidence type="ECO:0000256" key="4">
    <source>
        <dbReference type="ARBA" id="ARBA00022618"/>
    </source>
</evidence>